<evidence type="ECO:0000313" key="1">
    <source>
        <dbReference type="EMBL" id="GEM43012.1"/>
    </source>
</evidence>
<evidence type="ECO:0000313" key="2">
    <source>
        <dbReference type="Proteomes" id="UP000321424"/>
    </source>
</evidence>
<dbReference type="AlphaFoldDB" id="A0A511MR00"/>
<keyword evidence="2" id="KW-1185">Reference proteome</keyword>
<gene>
    <name evidence="1" type="ORF">NN4_75310</name>
</gene>
<dbReference type="Proteomes" id="UP000321424">
    <property type="component" value="Unassembled WGS sequence"/>
</dbReference>
<dbReference type="EMBL" id="BJXA01000083">
    <property type="protein sequence ID" value="GEM43012.1"/>
    <property type="molecule type" value="Genomic_DNA"/>
</dbReference>
<sequence>MAKSCPARFTANQSISLPSMCCQDETSGPVGAAAAVPDKVAVRMPDSAMRDRAVPRRRMVELQRGVSMAFDDSYLIYL</sequence>
<name>A0A511MR00_9NOCA</name>
<accession>A0A511MR00</accession>
<organism evidence="1 2">
    <name type="scientific">Nocardia ninae NBRC 108245</name>
    <dbReference type="NCBI Taxonomy" id="1210091"/>
    <lineage>
        <taxon>Bacteria</taxon>
        <taxon>Bacillati</taxon>
        <taxon>Actinomycetota</taxon>
        <taxon>Actinomycetes</taxon>
        <taxon>Mycobacteriales</taxon>
        <taxon>Nocardiaceae</taxon>
        <taxon>Nocardia</taxon>
    </lineage>
</organism>
<comment type="caution">
    <text evidence="1">The sequence shown here is derived from an EMBL/GenBank/DDBJ whole genome shotgun (WGS) entry which is preliminary data.</text>
</comment>
<protein>
    <submittedName>
        <fullName evidence="1">Uncharacterized protein</fullName>
    </submittedName>
</protein>
<proteinExistence type="predicted"/>
<reference evidence="1 2" key="1">
    <citation type="submission" date="2019-07" db="EMBL/GenBank/DDBJ databases">
        <title>Whole genome shotgun sequence of Nocardia ninae NBRC 108245.</title>
        <authorList>
            <person name="Hosoyama A."/>
            <person name="Uohara A."/>
            <person name="Ohji S."/>
            <person name="Ichikawa N."/>
        </authorList>
    </citation>
    <scope>NUCLEOTIDE SEQUENCE [LARGE SCALE GENOMIC DNA]</scope>
    <source>
        <strain evidence="1 2">NBRC 108245</strain>
    </source>
</reference>